<feature type="compositionally biased region" description="Low complexity" evidence="6">
    <location>
        <begin position="1118"/>
        <end position="1127"/>
    </location>
</feature>
<dbReference type="VEuPathDB" id="TriTrypDB:C3747_4g89"/>
<feature type="region of interest" description="Disordered" evidence="6">
    <location>
        <begin position="34"/>
        <end position="59"/>
    </location>
</feature>
<protein>
    <recommendedName>
        <fullName evidence="8">Integral membrane bound transporter domain-containing protein</fullName>
    </recommendedName>
</protein>
<dbReference type="VEuPathDB" id="TriTrypDB:TcCLB.506287.170"/>
<organism evidence="9 10">
    <name type="scientific">Trypanosoma cruzi</name>
    <dbReference type="NCBI Taxonomy" id="5693"/>
    <lineage>
        <taxon>Eukaryota</taxon>
        <taxon>Discoba</taxon>
        <taxon>Euglenozoa</taxon>
        <taxon>Kinetoplastea</taxon>
        <taxon>Metakinetoplastina</taxon>
        <taxon>Trypanosomatida</taxon>
        <taxon>Trypanosomatidae</taxon>
        <taxon>Trypanosoma</taxon>
        <taxon>Schizotrypanum</taxon>
    </lineage>
</organism>
<dbReference type="GO" id="GO:0005886">
    <property type="term" value="C:plasma membrane"/>
    <property type="evidence" value="ECO:0007669"/>
    <property type="project" value="UniProtKB-SubCell"/>
</dbReference>
<proteinExistence type="predicted"/>
<feature type="transmembrane region" description="Helical" evidence="7">
    <location>
        <begin position="234"/>
        <end position="257"/>
    </location>
</feature>
<comment type="caution">
    <text evidence="9">The sequence shown here is derived from an EMBL/GenBank/DDBJ whole genome shotgun (WGS) entry which is preliminary data.</text>
</comment>
<dbReference type="VEuPathDB" id="TriTrypDB:TcCL_NonESM04883"/>
<evidence type="ECO:0000256" key="4">
    <source>
        <dbReference type="ARBA" id="ARBA00022989"/>
    </source>
</evidence>
<comment type="subcellular location">
    <subcellularLocation>
        <location evidence="1">Cell membrane</location>
        <topology evidence="1">Multi-pass membrane protein</topology>
    </subcellularLocation>
</comment>
<name>A0A2V2VTU7_TRYCR</name>
<feature type="transmembrane region" description="Helical" evidence="7">
    <location>
        <begin position="650"/>
        <end position="668"/>
    </location>
</feature>
<feature type="transmembrane region" description="Helical" evidence="7">
    <location>
        <begin position="269"/>
        <end position="287"/>
    </location>
</feature>
<feature type="compositionally biased region" description="Polar residues" evidence="6">
    <location>
        <begin position="1073"/>
        <end position="1093"/>
    </location>
</feature>
<feature type="region of interest" description="Disordered" evidence="6">
    <location>
        <begin position="114"/>
        <end position="155"/>
    </location>
</feature>
<evidence type="ECO:0000256" key="6">
    <source>
        <dbReference type="SAM" id="MobiDB-lite"/>
    </source>
</evidence>
<evidence type="ECO:0000259" key="8">
    <source>
        <dbReference type="Pfam" id="PF13515"/>
    </source>
</evidence>
<reference evidence="9 10" key="1">
    <citation type="journal article" date="2018" name="Microb. Genom.">
        <title>Expanding an expanded genome: long-read sequencing of Trypanosoma cruzi.</title>
        <authorList>
            <person name="Berna L."/>
            <person name="Rodriguez M."/>
            <person name="Chiribao M.L."/>
            <person name="Parodi-Talice A."/>
            <person name="Pita S."/>
            <person name="Rijo G."/>
            <person name="Alvarez-Valin F."/>
            <person name="Robello C."/>
        </authorList>
    </citation>
    <scope>NUCLEOTIDE SEQUENCE [LARGE SCALE GENOMIC DNA]</scope>
    <source>
        <strain evidence="9 10">Dm28c</strain>
    </source>
</reference>
<dbReference type="VEuPathDB" id="TriTrypDB:TCSYLVIO_002271"/>
<dbReference type="VEuPathDB" id="TriTrypDB:ECC02_008465"/>
<feature type="transmembrane region" description="Helical" evidence="7">
    <location>
        <begin position="733"/>
        <end position="753"/>
    </location>
</feature>
<feature type="transmembrane region" description="Helical" evidence="7">
    <location>
        <begin position="317"/>
        <end position="341"/>
    </location>
</feature>
<feature type="transmembrane region" description="Helical" evidence="7">
    <location>
        <begin position="294"/>
        <end position="311"/>
    </location>
</feature>
<evidence type="ECO:0000256" key="2">
    <source>
        <dbReference type="ARBA" id="ARBA00022475"/>
    </source>
</evidence>
<keyword evidence="2" id="KW-1003">Cell membrane</keyword>
<sequence>MRSDLSLEALTEANIYRYYPRNRLPYHRRIRHDHQGEMDSQPQPTSVRRYGSISPGNSRIMKDKELDTEYNCSQDRRRLTVFDSLTTQTGGTARDSFGCAPYKAIYNFTTPPEAFDGGNNSDDDNSNRNKKQCGSSVFSGGRRKRNSGECDKKMGVRQPDLDVPWELREAFSDPTCSYFDFLGTKHFWFLVQFSARVTLIGMLIPAVIIALVSHQKEYMSFTYTLPAVILGTDIYVGGSAVFLVQFLKAGCIWLPLATASAALELHRKFVVWLVVYFLLLFFIACLTRSVTQRICLLLINISLVGQLNGHTTLMFPLYLLLSWLIGLLFGFAAILLPYPVLATRSAHSIIRRLFTNAGTAFRGLSTCFWAVSNTERSMGMVRIRHVTRSLDILLDKAESVEKLALYEFLFFENYERRKVRLEKADLLDNLRLNLRSMTRVIDIVQDNSNIIDNSSLCIQFGEILSQSMEGISRYVEELLDGISGAQTRHDLLNLGPRFEACGCSIKKLQEEFSAGSRRLFYEKGHTEMEEFVPLMTFFVFSVVNFWSALDEFHQQVRMGSKKSDCVSPKRVLDAIKRPFVNNVVFLKKLFLKRSEAEVRVLVEAGKISVAMLIALLFFYYVQPELLLLSGPTIIAFLSGVNPVHAVQGSLARLTGTLFGSVVGFFAASLCKTKVDFIISLCVITAVLTFFRTGQKFGLVCMYANFIAIPSLSIDSQTSTGNVVSRIQQNSFAIMIYCLIAVLVFPISPGKLLMKKRMRILQTIADIMANMMDFYREPLHNEPFRFGSQDEEFLQVRKAFAAVHIDGHGEGESTSGKSGNMLKPAGIVPTFIMMPERDSRISNLFDKVWYLRREMAQTATIMPFAADERGIKPFIYPQKACEAVHTALYRIFALVYTMVCSWRLMRDKGYFTPEVRRILLYLYPVASDIKHSLQRFVNLLSFYVAHPSSSLGSELTKCLLQFRALVSELSVRNHRAILVIIREAVKKQRQREGEAQHMRFYGNDGPDNGGRNEFGATISSKTMEGTGNATIAWERHRRLRNEDAPETIGGEDNSSQLTDRDVDGAVADAVNEAPSDSRNTPNDPVTATRVTSGNCRVPISGEKERTGENGSADTLSETQQQQQQQQQQHPGQHHSPIENVSLRFPSLSTLLDTDVSEGNEDLPFQGTVRFSESFTMPITVSDAEGLHSITLALDMMGKELKNALLAFEDMVQVKNY</sequence>
<dbReference type="PANTHER" id="PTHR30509:SF38">
    <property type="entry name" value="FUSARIC ACID RESISTANCE PROTEIN-LIKE"/>
    <property type="match status" value="1"/>
</dbReference>
<evidence type="ECO:0000313" key="9">
    <source>
        <dbReference type="EMBL" id="PWU99849.1"/>
    </source>
</evidence>
<feature type="compositionally biased region" description="Polar residues" evidence="6">
    <location>
        <begin position="1107"/>
        <end position="1117"/>
    </location>
</feature>
<dbReference type="VEuPathDB" id="TriTrypDB:TcG_05826"/>
<dbReference type="VEuPathDB" id="TriTrypDB:Tc_MARK_970"/>
<evidence type="ECO:0000313" key="10">
    <source>
        <dbReference type="Proteomes" id="UP000246121"/>
    </source>
</evidence>
<dbReference type="VEuPathDB" id="TriTrypDB:TcYC6_0069710"/>
<dbReference type="PANTHER" id="PTHR30509">
    <property type="entry name" value="P-HYDROXYBENZOIC ACID EFFLUX PUMP SUBUNIT-RELATED"/>
    <property type="match status" value="1"/>
</dbReference>
<dbReference type="VEuPathDB" id="TriTrypDB:C4B63_8g200"/>
<keyword evidence="4 7" id="KW-1133">Transmembrane helix</keyword>
<dbReference type="Pfam" id="PF13515">
    <property type="entry name" value="FUSC_2"/>
    <property type="match status" value="1"/>
</dbReference>
<accession>A0A2V2VTU7</accession>
<evidence type="ECO:0000256" key="7">
    <source>
        <dbReference type="SAM" id="Phobius"/>
    </source>
</evidence>
<feature type="region of interest" description="Disordered" evidence="6">
    <location>
        <begin position="1069"/>
        <end position="1137"/>
    </location>
</feature>
<feature type="compositionally biased region" description="Polar residues" evidence="6">
    <location>
        <begin position="1016"/>
        <end position="1028"/>
    </location>
</feature>
<dbReference type="Proteomes" id="UP000246121">
    <property type="component" value="Unassembled WGS sequence"/>
</dbReference>
<evidence type="ECO:0000256" key="5">
    <source>
        <dbReference type="ARBA" id="ARBA00023136"/>
    </source>
</evidence>
<feature type="region of interest" description="Disordered" evidence="6">
    <location>
        <begin position="991"/>
        <end position="1057"/>
    </location>
</feature>
<gene>
    <name evidence="9" type="ORF">C4B63_8g200</name>
</gene>
<dbReference type="VEuPathDB" id="TriTrypDB:TcBrA4_0106010"/>
<feature type="transmembrane region" description="Helical" evidence="7">
    <location>
        <begin position="674"/>
        <end position="690"/>
    </location>
</feature>
<dbReference type="InterPro" id="IPR049453">
    <property type="entry name" value="Memb_transporter_dom"/>
</dbReference>
<feature type="domain" description="Integral membrane bound transporter" evidence="8">
    <location>
        <begin position="631"/>
        <end position="739"/>
    </location>
</feature>
<keyword evidence="3 7" id="KW-0812">Transmembrane</keyword>
<feature type="transmembrane region" description="Helical" evidence="7">
    <location>
        <begin position="600"/>
        <end position="619"/>
    </location>
</feature>
<dbReference type="AlphaFoldDB" id="A0A2V2VTU7"/>
<dbReference type="VEuPathDB" id="TriTrypDB:TCDM_07540"/>
<dbReference type="VEuPathDB" id="TriTrypDB:TcCLB.508881.100"/>
<dbReference type="VEuPathDB" id="TriTrypDB:TCDM_07539"/>
<evidence type="ECO:0000256" key="3">
    <source>
        <dbReference type="ARBA" id="ARBA00022692"/>
    </source>
</evidence>
<feature type="transmembrane region" description="Helical" evidence="7">
    <location>
        <begin position="187"/>
        <end position="213"/>
    </location>
</feature>
<dbReference type="VEuPathDB" id="TriTrypDB:BCY84_14126"/>
<feature type="transmembrane region" description="Helical" evidence="7">
    <location>
        <begin position="886"/>
        <end position="904"/>
    </location>
</feature>
<keyword evidence="5 7" id="KW-0472">Membrane</keyword>
<evidence type="ECO:0000256" key="1">
    <source>
        <dbReference type="ARBA" id="ARBA00004651"/>
    </source>
</evidence>
<dbReference type="EMBL" id="PRFA01000008">
    <property type="protein sequence ID" value="PWU99849.1"/>
    <property type="molecule type" value="Genomic_DNA"/>
</dbReference>